<dbReference type="Proteomes" id="UP000624709">
    <property type="component" value="Unassembled WGS sequence"/>
</dbReference>
<comment type="caution">
    <text evidence="1">The sequence shown here is derived from an EMBL/GenBank/DDBJ whole genome shotgun (WGS) entry which is preliminary data.</text>
</comment>
<dbReference type="EMBL" id="BOMS01000030">
    <property type="protein sequence ID" value="GIE66163.1"/>
    <property type="molecule type" value="Genomic_DNA"/>
</dbReference>
<evidence type="ECO:0000313" key="2">
    <source>
        <dbReference type="Proteomes" id="UP000624709"/>
    </source>
</evidence>
<keyword evidence="2" id="KW-1185">Reference proteome</keyword>
<reference evidence="1 2" key="1">
    <citation type="submission" date="2021-01" db="EMBL/GenBank/DDBJ databases">
        <title>Whole genome shotgun sequence of Actinoplanes palleronii NBRC 14916.</title>
        <authorList>
            <person name="Komaki H."/>
            <person name="Tamura T."/>
        </authorList>
    </citation>
    <scope>NUCLEOTIDE SEQUENCE [LARGE SCALE GENOMIC DNA]</scope>
    <source>
        <strain evidence="1 2">NBRC 14916</strain>
    </source>
</reference>
<accession>A0ABQ4B669</accession>
<proteinExistence type="predicted"/>
<protein>
    <submittedName>
        <fullName evidence="1">Uncharacterized protein</fullName>
    </submittedName>
</protein>
<name>A0ABQ4B669_9ACTN</name>
<sequence length="65" mass="6290">MPVLVSVTNPFCKVSPPSDCAVTVVFMSALVQAAASVPPVVAVPAGFVVLVVAAGLPVAEAAAVG</sequence>
<organism evidence="1 2">
    <name type="scientific">Actinoplanes palleronii</name>
    <dbReference type="NCBI Taxonomy" id="113570"/>
    <lineage>
        <taxon>Bacteria</taxon>
        <taxon>Bacillati</taxon>
        <taxon>Actinomycetota</taxon>
        <taxon>Actinomycetes</taxon>
        <taxon>Micromonosporales</taxon>
        <taxon>Micromonosporaceae</taxon>
        <taxon>Actinoplanes</taxon>
    </lineage>
</organism>
<gene>
    <name evidence="1" type="ORF">Apa02nite_022710</name>
</gene>
<evidence type="ECO:0000313" key="1">
    <source>
        <dbReference type="EMBL" id="GIE66163.1"/>
    </source>
</evidence>